<evidence type="ECO:0000313" key="4">
    <source>
        <dbReference type="Proteomes" id="UP001138540"/>
    </source>
</evidence>
<dbReference type="EMBL" id="JACHKA010000001">
    <property type="protein sequence ID" value="MBB5985413.1"/>
    <property type="molecule type" value="Genomic_DNA"/>
</dbReference>
<evidence type="ECO:0000313" key="3">
    <source>
        <dbReference type="EMBL" id="MBB5985413.1"/>
    </source>
</evidence>
<dbReference type="SUPFAM" id="SSF53067">
    <property type="entry name" value="Actin-like ATPase domain"/>
    <property type="match status" value="1"/>
</dbReference>
<protein>
    <submittedName>
        <fullName evidence="3">General secretion pathway protein L</fullName>
    </submittedName>
</protein>
<sequence>MRHDYIILLPPERDASPLWYRVADDRIVRRGRGTEWLPPDQAEEPDAGIGEVMLVLPPQATTLHWIACPGMTPRQGAAAARLMALQASIGEPDQLHAAVAANDDPDAPHVVAVTSQSAMTHWLDWAATHGVGRASIVPSALLLPGPASGFVRGQVGAGEVVRGVDTAFDGEEVIAPLIIGDAPVTPVTDEEVDAALLSALDEPPLDLRQGSFARRAPALIDSARMRRIGLLLGLIGLCMLLVSLVTIIRLNAESSRLDAQTVELARTIDPSVSDPEMADGRMTALLAARGGRGGFTGMMAGLMAAMQANANVVLTNVNQGADGSLRVQLAAVRAEDINDVLIAIQEAGWRISANAVQQRGGRVIADIMVVR</sequence>
<evidence type="ECO:0000259" key="2">
    <source>
        <dbReference type="Pfam" id="PF05134"/>
    </source>
</evidence>
<feature type="domain" description="GspL cytoplasmic actin-ATPase-like" evidence="2">
    <location>
        <begin position="20"/>
        <end position="149"/>
    </location>
</feature>
<comment type="caution">
    <text evidence="3">The sequence shown here is derived from an EMBL/GenBank/DDBJ whole genome shotgun (WGS) entry which is preliminary data.</text>
</comment>
<name>A0ABR6NDR3_9SPHN</name>
<accession>A0ABR6NDR3</accession>
<dbReference type="InterPro" id="IPR007812">
    <property type="entry name" value="T2SS_protein-GspL"/>
</dbReference>
<proteinExistence type="predicted"/>
<evidence type="ECO:0000256" key="1">
    <source>
        <dbReference type="SAM" id="Phobius"/>
    </source>
</evidence>
<keyword evidence="1" id="KW-1133">Transmembrane helix</keyword>
<keyword evidence="1" id="KW-0812">Transmembrane</keyword>
<keyword evidence="1" id="KW-0472">Membrane</keyword>
<keyword evidence="4" id="KW-1185">Reference proteome</keyword>
<dbReference type="InterPro" id="IPR043129">
    <property type="entry name" value="ATPase_NBD"/>
</dbReference>
<reference evidence="3 4" key="1">
    <citation type="submission" date="2020-08" db="EMBL/GenBank/DDBJ databases">
        <title>Exploring microbial biodiversity for novel pathways involved in the catabolism of aromatic compounds derived from lignin.</title>
        <authorList>
            <person name="Elkins J."/>
        </authorList>
    </citation>
    <scope>NUCLEOTIDE SEQUENCE [LARGE SCALE GENOMIC DNA]</scope>
    <source>
        <strain evidence="3 4">B1D3A</strain>
    </source>
</reference>
<dbReference type="RefSeq" id="WP_184151773.1">
    <property type="nucleotide sequence ID" value="NZ_JACHKA010000001.1"/>
</dbReference>
<dbReference type="Pfam" id="PF05134">
    <property type="entry name" value="T2SSL"/>
    <property type="match status" value="1"/>
</dbReference>
<dbReference type="InterPro" id="IPR024230">
    <property type="entry name" value="GspL_cyto_dom"/>
</dbReference>
<feature type="transmembrane region" description="Helical" evidence="1">
    <location>
        <begin position="228"/>
        <end position="248"/>
    </location>
</feature>
<dbReference type="Proteomes" id="UP001138540">
    <property type="component" value="Unassembled WGS sequence"/>
</dbReference>
<organism evidence="3 4">
    <name type="scientific">Sphingobium lignivorans</name>
    <dbReference type="NCBI Taxonomy" id="2735886"/>
    <lineage>
        <taxon>Bacteria</taxon>
        <taxon>Pseudomonadati</taxon>
        <taxon>Pseudomonadota</taxon>
        <taxon>Alphaproteobacteria</taxon>
        <taxon>Sphingomonadales</taxon>
        <taxon>Sphingomonadaceae</taxon>
        <taxon>Sphingobium</taxon>
    </lineage>
</organism>
<gene>
    <name evidence="3" type="ORF">HNP60_001387</name>
</gene>
<dbReference type="Gene3D" id="3.30.420.380">
    <property type="match status" value="1"/>
</dbReference>
<dbReference type="NCBIfam" id="TIGR01709">
    <property type="entry name" value="typeII_sec_gspL"/>
    <property type="match status" value="1"/>
</dbReference>